<dbReference type="SUPFAM" id="SSF52266">
    <property type="entry name" value="SGNH hydrolase"/>
    <property type="match status" value="1"/>
</dbReference>
<accession>A0A2U2XAC2</accession>
<dbReference type="Gene3D" id="3.40.50.1110">
    <property type="entry name" value="SGNH hydrolase"/>
    <property type="match status" value="1"/>
</dbReference>
<dbReference type="RefSeq" id="WP_109360152.1">
    <property type="nucleotide sequence ID" value="NZ_QFRJ01000011.1"/>
</dbReference>
<name>A0A2U2XAC2_9FLAO</name>
<dbReference type="GO" id="GO:0016788">
    <property type="term" value="F:hydrolase activity, acting on ester bonds"/>
    <property type="evidence" value="ECO:0007669"/>
    <property type="project" value="UniProtKB-ARBA"/>
</dbReference>
<reference evidence="1 2" key="2">
    <citation type="submission" date="2018-05" db="EMBL/GenBank/DDBJ databases">
        <authorList>
            <person name="Lanie J.A."/>
            <person name="Ng W.-L."/>
            <person name="Kazmierczak K.M."/>
            <person name="Andrzejewski T.M."/>
            <person name="Davidsen T.M."/>
            <person name="Wayne K.J."/>
            <person name="Tettelin H."/>
            <person name="Glass J.I."/>
            <person name="Rusch D."/>
            <person name="Podicherti R."/>
            <person name="Tsui H.-C.T."/>
            <person name="Winkler M.E."/>
        </authorList>
    </citation>
    <scope>NUCLEOTIDE SEQUENCE [LARGE SCALE GENOMIC DNA]</scope>
    <source>
        <strain evidence="1 2">C305</strain>
    </source>
</reference>
<dbReference type="InterPro" id="IPR036514">
    <property type="entry name" value="SGNH_hydro_sf"/>
</dbReference>
<gene>
    <name evidence="1" type="ORF">DIT68_12505</name>
</gene>
<evidence type="ECO:0000313" key="2">
    <source>
        <dbReference type="Proteomes" id="UP000245370"/>
    </source>
</evidence>
<organism evidence="1 2">
    <name type="scientific">Brumimicrobium oceani</name>
    <dbReference type="NCBI Taxonomy" id="2100725"/>
    <lineage>
        <taxon>Bacteria</taxon>
        <taxon>Pseudomonadati</taxon>
        <taxon>Bacteroidota</taxon>
        <taxon>Flavobacteriia</taxon>
        <taxon>Flavobacteriales</taxon>
        <taxon>Crocinitomicaceae</taxon>
        <taxon>Brumimicrobium</taxon>
    </lineage>
</organism>
<reference evidence="1 2" key="1">
    <citation type="submission" date="2018-05" db="EMBL/GenBank/DDBJ databases">
        <title>Brumimicrobium oceani sp. nov., isolated from coastal sediment.</title>
        <authorList>
            <person name="Kou Y."/>
        </authorList>
    </citation>
    <scope>NUCLEOTIDE SEQUENCE [LARGE SCALE GENOMIC DNA]</scope>
    <source>
        <strain evidence="1 2">C305</strain>
    </source>
</reference>
<dbReference type="OrthoDB" id="7443339at2"/>
<keyword evidence="2" id="KW-1185">Reference proteome</keyword>
<sequence length="277" mass="32900">MKHCVLFLFLVFSMLVIGQTKNVLFIGNSFTMNHQMPKKLEKIAKREGESLFTAQATTGGKDWAFHAKNPQTYEMIKSEPWDYVVLQALSYEPLYAEHQLKEKTLKFGKIIIDSVRRHHPNAKIMLFMTWGYKDGIYIEHELTSIEYEEMQERLQKQYNRFGELYKVAVAPVGKVWEKTRAQYPKYELYAEDDYHQNELGSFLIASTFYSMIFNKTIQDFTRLPYKKIDEIEARYVTAIVNEIALHPKMDWGRKYWEENEITTLKAIKRVNGYFYKF</sequence>
<dbReference type="Proteomes" id="UP000245370">
    <property type="component" value="Unassembled WGS sequence"/>
</dbReference>
<evidence type="ECO:0000313" key="1">
    <source>
        <dbReference type="EMBL" id="PWH84745.1"/>
    </source>
</evidence>
<proteinExistence type="predicted"/>
<protein>
    <submittedName>
        <fullName evidence="1">Uncharacterized protein</fullName>
    </submittedName>
</protein>
<dbReference type="EMBL" id="QFRJ01000011">
    <property type="protein sequence ID" value="PWH84745.1"/>
    <property type="molecule type" value="Genomic_DNA"/>
</dbReference>
<dbReference type="AlphaFoldDB" id="A0A2U2XAC2"/>
<comment type="caution">
    <text evidence="1">The sequence shown here is derived from an EMBL/GenBank/DDBJ whole genome shotgun (WGS) entry which is preliminary data.</text>
</comment>